<name>A0A255EHQ9_9ACTN</name>
<comment type="caution">
    <text evidence="4">The sequence shown here is derived from an EMBL/GenBank/DDBJ whole genome shotgun (WGS) entry which is preliminary data.</text>
</comment>
<reference evidence="4 5" key="1">
    <citation type="submission" date="2017-07" db="EMBL/GenBank/DDBJ databases">
        <title>Draft whole genome sequences of clinical Proprionibacteriaceae strains.</title>
        <authorList>
            <person name="Bernier A.-M."/>
            <person name="Bernard K."/>
            <person name="Domingo M.-C."/>
        </authorList>
    </citation>
    <scope>NUCLEOTIDE SEQUENCE [LARGE SCALE GENOMIC DNA]</scope>
    <source>
        <strain evidence="4 5">NML 160184</strain>
    </source>
</reference>
<feature type="domain" description="SWIM-type" evidence="3">
    <location>
        <begin position="55"/>
        <end position="89"/>
    </location>
</feature>
<keyword evidence="1" id="KW-0862">Zinc</keyword>
<keyword evidence="1" id="KW-0863">Zinc-finger</keyword>
<evidence type="ECO:0000256" key="1">
    <source>
        <dbReference type="PROSITE-ProRule" id="PRU00325"/>
    </source>
</evidence>
<dbReference type="RefSeq" id="WP_094449604.1">
    <property type="nucleotide sequence ID" value="NZ_NMVI01000005.1"/>
</dbReference>
<feature type="compositionally biased region" description="Low complexity" evidence="2">
    <location>
        <begin position="93"/>
        <end position="128"/>
    </location>
</feature>
<feature type="region of interest" description="Disordered" evidence="2">
    <location>
        <begin position="93"/>
        <end position="131"/>
    </location>
</feature>
<dbReference type="PROSITE" id="PS50966">
    <property type="entry name" value="ZF_SWIM"/>
    <property type="match status" value="2"/>
</dbReference>
<evidence type="ECO:0000259" key="3">
    <source>
        <dbReference type="PROSITE" id="PS50966"/>
    </source>
</evidence>
<dbReference type="InterPro" id="IPR007527">
    <property type="entry name" value="Znf_SWIM"/>
</dbReference>
<evidence type="ECO:0000256" key="2">
    <source>
        <dbReference type="SAM" id="MobiDB-lite"/>
    </source>
</evidence>
<sequence length="685" mass="71834">MTGVRTDLMALTEASLIDLTNRGTVRRATRELDQVQLTIEVAADGTVTASGDDDTVATIPPDKPFGDWTCSCLAAVECRHLVRAVLAYQREAPAAAPEPAEAESTAMPEPESELAAVSAASTRATRPADLTDEELKAVLPAATMRRASELIRGGVLGHVGASGSGAGGSGASGSAAGGSGASGPGAVEITVARIVHPTPVSVRFLVGADLNYVRCSCRDPDPCVHVPIAVALLNGKDVGSGGLRSLPGDTWLPDQQALAGVRPAVADFITIGAEASQRSTAAIWSRLLTSLAGAELHHVTAVITELRAEIDRYANRATTFDPSRLVRLTGELLARHASLTNPDPDRVPDRLVAGPRPEPVNLQRATFVGLGTELTEVDEDVRVVGHVVDVRSTSRLHVIRHFADPDHRQAHALGNSTSGGQPVHLWGGGQTVVTGGRTDGAGEFSLVRQRASAMPGVSFEQIGPPVRFATIADLTHHQTGLPAILDDRSAGADLAICQVSAVEAVWFDSTRRAARARLLDADGAGFDLEFAHSRRKDGAVRATLALLARWAEQMPEGTAYASGRWHWRGAGPVLDPFLLAAPGVAFQPHVAKPVDLEVDLRLVEDPPLTTIAALIGEVDRLLGEVLVAGLDRIGRDPSGWRQLADAAARAGSSLIADLARDLVDRPSPDTVCRLLLLSAVGGSLI</sequence>
<dbReference type="EMBL" id="NMVI01000005">
    <property type="protein sequence ID" value="OYN90511.1"/>
    <property type="molecule type" value="Genomic_DNA"/>
</dbReference>
<feature type="domain" description="SWIM-type" evidence="3">
    <location>
        <begin position="204"/>
        <end position="234"/>
    </location>
</feature>
<accession>A0A255EHQ9</accession>
<gene>
    <name evidence="4" type="ORF">CGZ92_01385</name>
</gene>
<dbReference type="Proteomes" id="UP000216533">
    <property type="component" value="Unassembled WGS sequence"/>
</dbReference>
<keyword evidence="1" id="KW-0479">Metal-binding</keyword>
<dbReference type="GO" id="GO:0008270">
    <property type="term" value="F:zinc ion binding"/>
    <property type="evidence" value="ECO:0007669"/>
    <property type="project" value="UniProtKB-KW"/>
</dbReference>
<evidence type="ECO:0000313" key="5">
    <source>
        <dbReference type="Proteomes" id="UP000216533"/>
    </source>
</evidence>
<proteinExistence type="predicted"/>
<organism evidence="4 5">
    <name type="scientific">Parenemella sanctibonifatiensis</name>
    <dbReference type="NCBI Taxonomy" id="2016505"/>
    <lineage>
        <taxon>Bacteria</taxon>
        <taxon>Bacillati</taxon>
        <taxon>Actinomycetota</taxon>
        <taxon>Actinomycetes</taxon>
        <taxon>Propionibacteriales</taxon>
        <taxon>Propionibacteriaceae</taxon>
        <taxon>Parenemella</taxon>
    </lineage>
</organism>
<dbReference type="AlphaFoldDB" id="A0A255EHQ9"/>
<evidence type="ECO:0000313" key="4">
    <source>
        <dbReference type="EMBL" id="OYN90511.1"/>
    </source>
</evidence>
<protein>
    <recommendedName>
        <fullName evidence="3">SWIM-type domain-containing protein</fullName>
    </recommendedName>
</protein>